<dbReference type="InterPro" id="IPR023631">
    <property type="entry name" value="Amidase_dom"/>
</dbReference>
<evidence type="ECO:0000313" key="2">
    <source>
        <dbReference type="EMBL" id="SVE44422.1"/>
    </source>
</evidence>
<dbReference type="InterPro" id="IPR000120">
    <property type="entry name" value="Amidase"/>
</dbReference>
<name>A0A383DIY2_9ZZZZ</name>
<feature type="domain" description="Amidase" evidence="1">
    <location>
        <begin position="27"/>
        <end position="125"/>
    </location>
</feature>
<dbReference type="Gene3D" id="3.90.1300.10">
    <property type="entry name" value="Amidase signature (AS) domain"/>
    <property type="match status" value="1"/>
</dbReference>
<dbReference type="EMBL" id="UINC01217705">
    <property type="protein sequence ID" value="SVE44422.1"/>
    <property type="molecule type" value="Genomic_DNA"/>
</dbReference>
<dbReference type="Pfam" id="PF01425">
    <property type="entry name" value="Amidase"/>
    <property type="match status" value="1"/>
</dbReference>
<dbReference type="InterPro" id="IPR036928">
    <property type="entry name" value="AS_sf"/>
</dbReference>
<reference evidence="2" key="1">
    <citation type="submission" date="2018-05" db="EMBL/GenBank/DDBJ databases">
        <authorList>
            <person name="Lanie J.A."/>
            <person name="Ng W.-L."/>
            <person name="Kazmierczak K.M."/>
            <person name="Andrzejewski T.M."/>
            <person name="Davidsen T.M."/>
            <person name="Wayne K.J."/>
            <person name="Tettelin H."/>
            <person name="Glass J.I."/>
            <person name="Rusch D."/>
            <person name="Podicherti R."/>
            <person name="Tsui H.-C.T."/>
            <person name="Winkler M.E."/>
        </authorList>
    </citation>
    <scope>NUCLEOTIDE SEQUENCE</scope>
</reference>
<dbReference type="GO" id="GO:0003824">
    <property type="term" value="F:catalytic activity"/>
    <property type="evidence" value="ECO:0007669"/>
    <property type="project" value="InterPro"/>
</dbReference>
<proteinExistence type="predicted"/>
<sequence>MSFKEYDKYDGLGLARLIEKKEVSPEELLREAIERNERVNNKTNAVVLKHYDEAMDLIKRGLPKGPFTGVPYLLKDLHMLFTGTKTTSGSKFFKDYVADHNSTLVERYLAAGLVIFGKTNTPEFG</sequence>
<dbReference type="SUPFAM" id="SSF75304">
    <property type="entry name" value="Amidase signature (AS) enzymes"/>
    <property type="match status" value="1"/>
</dbReference>
<dbReference type="PANTHER" id="PTHR11895:SF7">
    <property type="entry name" value="GLUTAMYL-TRNA(GLN) AMIDOTRANSFERASE SUBUNIT A, MITOCHONDRIAL"/>
    <property type="match status" value="1"/>
</dbReference>
<protein>
    <recommendedName>
        <fullName evidence="1">Amidase domain-containing protein</fullName>
    </recommendedName>
</protein>
<gene>
    <name evidence="2" type="ORF">METZ01_LOCUS497276</name>
</gene>
<dbReference type="PANTHER" id="PTHR11895">
    <property type="entry name" value="TRANSAMIDASE"/>
    <property type="match status" value="1"/>
</dbReference>
<evidence type="ECO:0000259" key="1">
    <source>
        <dbReference type="Pfam" id="PF01425"/>
    </source>
</evidence>
<dbReference type="AlphaFoldDB" id="A0A383DIY2"/>
<feature type="non-terminal residue" evidence="2">
    <location>
        <position position="125"/>
    </location>
</feature>
<accession>A0A383DIY2</accession>
<organism evidence="2">
    <name type="scientific">marine metagenome</name>
    <dbReference type="NCBI Taxonomy" id="408172"/>
    <lineage>
        <taxon>unclassified sequences</taxon>
        <taxon>metagenomes</taxon>
        <taxon>ecological metagenomes</taxon>
    </lineage>
</organism>